<sequence length="92" mass="10602">MYAMVYPIHLQKRSERRWANRIAREIPIRRSRPEGTDSCACGNVVTAPVSSQYAPYVVTNEWHCTKCDTRWTTEAPANASRPLIRPSRREIA</sequence>
<dbReference type="EMBL" id="MWPQ01000022">
    <property type="protein sequence ID" value="OPH83846.1"/>
    <property type="molecule type" value="Genomic_DNA"/>
</dbReference>
<dbReference type="AlphaFoldDB" id="A0A1V4I0T9"/>
<name>A0A1V4I0T9_NITVU</name>
<reference evidence="1 2" key="1">
    <citation type="submission" date="2017-02" db="EMBL/GenBank/DDBJ databases">
        <title>Genome sequence of the nitrite-oxidizing bacterium Nitrobacter vulgaris strain Ab1.</title>
        <authorList>
            <person name="Mellbye B.L."/>
            <person name="Davis E.W."/>
            <person name="Spieck E."/>
            <person name="Chang J.H."/>
            <person name="Bottomley P.J."/>
            <person name="Sayavedra-Soto L.A."/>
        </authorList>
    </citation>
    <scope>NUCLEOTIDE SEQUENCE [LARGE SCALE GENOMIC DNA]</scope>
    <source>
        <strain evidence="1 2">Ab1</strain>
    </source>
</reference>
<dbReference type="Proteomes" id="UP000189940">
    <property type="component" value="Unassembled WGS sequence"/>
</dbReference>
<evidence type="ECO:0000313" key="1">
    <source>
        <dbReference type="EMBL" id="OPH83846.1"/>
    </source>
</evidence>
<keyword evidence="2" id="KW-1185">Reference proteome</keyword>
<gene>
    <name evidence="1" type="ORF">B2M20_04885</name>
</gene>
<evidence type="ECO:0000313" key="2">
    <source>
        <dbReference type="Proteomes" id="UP000189940"/>
    </source>
</evidence>
<organism evidence="1 2">
    <name type="scientific">Nitrobacter vulgaris</name>
    <dbReference type="NCBI Taxonomy" id="29421"/>
    <lineage>
        <taxon>Bacteria</taxon>
        <taxon>Pseudomonadati</taxon>
        <taxon>Pseudomonadota</taxon>
        <taxon>Alphaproteobacteria</taxon>
        <taxon>Hyphomicrobiales</taxon>
        <taxon>Nitrobacteraceae</taxon>
        <taxon>Nitrobacter</taxon>
    </lineage>
</organism>
<proteinExistence type="predicted"/>
<comment type="caution">
    <text evidence="1">The sequence shown here is derived from an EMBL/GenBank/DDBJ whole genome shotgun (WGS) entry which is preliminary data.</text>
</comment>
<protein>
    <submittedName>
        <fullName evidence="1">Uncharacterized protein</fullName>
    </submittedName>
</protein>
<accession>A0A1V4I0T9</accession>